<feature type="transmembrane region" description="Helical" evidence="7">
    <location>
        <begin position="279"/>
        <end position="301"/>
    </location>
</feature>
<keyword evidence="3 7" id="KW-1133">Transmembrane helix</keyword>
<comment type="caution">
    <text evidence="9">The sequence shown here is derived from an EMBL/GenBank/DDBJ whole genome shotgun (WGS) entry which is preliminary data.</text>
</comment>
<dbReference type="InterPro" id="IPR049326">
    <property type="entry name" value="Rhodopsin_dom_fungi"/>
</dbReference>
<feature type="transmembrane region" description="Helical" evidence="7">
    <location>
        <begin position="237"/>
        <end position="259"/>
    </location>
</feature>
<feature type="compositionally biased region" description="Basic and acidic residues" evidence="6">
    <location>
        <begin position="434"/>
        <end position="443"/>
    </location>
</feature>
<name>A0AB34KB53_9PEZI</name>
<reference evidence="9 10" key="1">
    <citation type="journal article" date="2020" name="Microbiol. Resour. Announc.">
        <title>Draft Genome Sequence of a Cladosporium Species Isolated from the Mesophotic Ascidian Didemnum maculosum.</title>
        <authorList>
            <person name="Gioti A."/>
            <person name="Siaperas R."/>
            <person name="Nikolaivits E."/>
            <person name="Le Goff G."/>
            <person name="Ouazzani J."/>
            <person name="Kotoulas G."/>
            <person name="Topakas E."/>
        </authorList>
    </citation>
    <scope>NUCLEOTIDE SEQUENCE [LARGE SCALE GENOMIC DNA]</scope>
    <source>
        <strain evidence="9 10">TM138-S3</strain>
    </source>
</reference>
<keyword evidence="4 7" id="KW-0472">Membrane</keyword>
<dbReference type="PANTHER" id="PTHR33048:SF2">
    <property type="entry name" value="SRPK"/>
    <property type="match status" value="1"/>
</dbReference>
<dbReference type="RefSeq" id="XP_069225272.1">
    <property type="nucleotide sequence ID" value="XM_069377644.1"/>
</dbReference>
<evidence type="ECO:0000313" key="10">
    <source>
        <dbReference type="Proteomes" id="UP000803884"/>
    </source>
</evidence>
<dbReference type="AlphaFoldDB" id="A0AB34KB53"/>
<proteinExistence type="inferred from homology"/>
<feature type="transmembrane region" description="Helical" evidence="7">
    <location>
        <begin position="152"/>
        <end position="174"/>
    </location>
</feature>
<keyword evidence="10" id="KW-1185">Reference proteome</keyword>
<keyword evidence="2 7" id="KW-0812">Transmembrane</keyword>
<organism evidence="9 10">
    <name type="scientific">Cladosporium halotolerans</name>
    <dbReference type="NCBI Taxonomy" id="1052096"/>
    <lineage>
        <taxon>Eukaryota</taxon>
        <taxon>Fungi</taxon>
        <taxon>Dikarya</taxon>
        <taxon>Ascomycota</taxon>
        <taxon>Pezizomycotina</taxon>
        <taxon>Dothideomycetes</taxon>
        <taxon>Dothideomycetidae</taxon>
        <taxon>Cladosporiales</taxon>
        <taxon>Cladosporiaceae</taxon>
        <taxon>Cladosporium</taxon>
    </lineage>
</organism>
<evidence type="ECO:0000256" key="1">
    <source>
        <dbReference type="ARBA" id="ARBA00004141"/>
    </source>
</evidence>
<evidence type="ECO:0000256" key="6">
    <source>
        <dbReference type="SAM" id="MobiDB-lite"/>
    </source>
</evidence>
<dbReference type="EMBL" id="JAAQHG020000062">
    <property type="protein sequence ID" value="KAL1582165.1"/>
    <property type="molecule type" value="Genomic_DNA"/>
</dbReference>
<feature type="transmembrane region" description="Helical" evidence="7">
    <location>
        <begin position="201"/>
        <end position="225"/>
    </location>
</feature>
<evidence type="ECO:0000256" key="2">
    <source>
        <dbReference type="ARBA" id="ARBA00022692"/>
    </source>
</evidence>
<feature type="region of interest" description="Disordered" evidence="6">
    <location>
        <begin position="419"/>
        <end position="443"/>
    </location>
</feature>
<evidence type="ECO:0000256" key="5">
    <source>
        <dbReference type="ARBA" id="ARBA00038359"/>
    </source>
</evidence>
<dbReference type="PANTHER" id="PTHR33048">
    <property type="entry name" value="PTH11-LIKE INTEGRAL MEMBRANE PROTEIN (AFU_ORTHOLOGUE AFUA_5G11245)"/>
    <property type="match status" value="1"/>
</dbReference>
<evidence type="ECO:0000256" key="7">
    <source>
        <dbReference type="SAM" id="Phobius"/>
    </source>
</evidence>
<gene>
    <name evidence="9" type="ORF">WHR41_09040</name>
</gene>
<feature type="transmembrane region" description="Helical" evidence="7">
    <location>
        <begin position="29"/>
        <end position="49"/>
    </location>
</feature>
<comment type="subcellular location">
    <subcellularLocation>
        <location evidence="1">Membrane</location>
        <topology evidence="1">Multi-pass membrane protein</topology>
    </subcellularLocation>
</comment>
<dbReference type="GO" id="GO:0016020">
    <property type="term" value="C:membrane"/>
    <property type="evidence" value="ECO:0007669"/>
    <property type="project" value="UniProtKB-SubCell"/>
</dbReference>
<dbReference type="Proteomes" id="UP000803884">
    <property type="component" value="Unassembled WGS sequence"/>
</dbReference>
<evidence type="ECO:0000256" key="4">
    <source>
        <dbReference type="ARBA" id="ARBA00023136"/>
    </source>
</evidence>
<accession>A0AB34KB53</accession>
<evidence type="ECO:0000256" key="3">
    <source>
        <dbReference type="ARBA" id="ARBA00022989"/>
    </source>
</evidence>
<feature type="transmembrane region" description="Helical" evidence="7">
    <location>
        <begin position="118"/>
        <end position="140"/>
    </location>
</feature>
<protein>
    <recommendedName>
        <fullName evidence="8">Rhodopsin domain-containing protein</fullName>
    </recommendedName>
</protein>
<sequence length="443" mass="47626">MSAPAPTPQEQMAQAAAAAAAAKQFNIEAFTLLGIGITIIALRTYARVSAVGLRRLQADDYLVWFAAVCYAVETALAYSVGNAAHGLANNGMTPAERAALSPESPEFALRILGSKIQLAGWTTYGTLLWTLKGSLLVFYTRLTAGLGRNYEIRIYVGYVVVTVSYMVIILNLFLGCHPFHRNWQINPDPGNVCQPAISGQVVWVFLAFNVITDVYLLSIPLPMLWKATIRPLKKAGLMFLFGGGTFVIACAILRCALIVTDPVHGAQLAGSWAVRETFVAVVTTNLPMVYPLFHALVAPYVSTLVSTMRSTQKQSSTPHGIITVGGGGGGSGLKNARVRVSSNPLTNVTFSESEERMVGNMEMNDIKPWSEASSNHTEKHALGQTIQKEVEVAVVCQNGVGQDTLMDQQRQQALASIDDGANKDQGHFAFAEGPARKDHGSGV</sequence>
<feature type="domain" description="Rhodopsin" evidence="8">
    <location>
        <begin position="42"/>
        <end position="294"/>
    </location>
</feature>
<evidence type="ECO:0000313" key="9">
    <source>
        <dbReference type="EMBL" id="KAL1582165.1"/>
    </source>
</evidence>
<feature type="transmembrane region" description="Helical" evidence="7">
    <location>
        <begin position="61"/>
        <end position="80"/>
    </location>
</feature>
<dbReference type="GeneID" id="96010482"/>
<evidence type="ECO:0000259" key="8">
    <source>
        <dbReference type="Pfam" id="PF20684"/>
    </source>
</evidence>
<comment type="similarity">
    <text evidence="5">Belongs to the SAT4 family.</text>
</comment>
<dbReference type="InterPro" id="IPR052337">
    <property type="entry name" value="SAT4-like"/>
</dbReference>
<dbReference type="Pfam" id="PF20684">
    <property type="entry name" value="Fung_rhodopsin"/>
    <property type="match status" value="1"/>
</dbReference>